<organism evidence="1 2">
    <name type="scientific">Rotaria magnacalcarata</name>
    <dbReference type="NCBI Taxonomy" id="392030"/>
    <lineage>
        <taxon>Eukaryota</taxon>
        <taxon>Metazoa</taxon>
        <taxon>Spiralia</taxon>
        <taxon>Gnathifera</taxon>
        <taxon>Rotifera</taxon>
        <taxon>Eurotatoria</taxon>
        <taxon>Bdelloidea</taxon>
        <taxon>Philodinida</taxon>
        <taxon>Philodinidae</taxon>
        <taxon>Rotaria</taxon>
    </lineage>
</organism>
<protein>
    <submittedName>
        <fullName evidence="1">Uncharacterized protein</fullName>
    </submittedName>
</protein>
<feature type="non-terminal residue" evidence="1">
    <location>
        <position position="84"/>
    </location>
</feature>
<sequence>MADFIFKELTHTVLNDQTTLNRDVSVISPNTFQTQSSHHFGIQTTTTTSAFSLQSQQTFYHPTLIDQQLVKYEKAKYDWHCLVS</sequence>
<accession>A0A8S2U2I1</accession>
<reference evidence="1" key="1">
    <citation type="submission" date="2021-02" db="EMBL/GenBank/DDBJ databases">
        <authorList>
            <person name="Nowell W R."/>
        </authorList>
    </citation>
    <scope>NUCLEOTIDE SEQUENCE</scope>
</reference>
<dbReference type="Proteomes" id="UP000676336">
    <property type="component" value="Unassembled WGS sequence"/>
</dbReference>
<dbReference type="EMBL" id="CAJOBI010038275">
    <property type="protein sequence ID" value="CAF4311244.1"/>
    <property type="molecule type" value="Genomic_DNA"/>
</dbReference>
<evidence type="ECO:0000313" key="2">
    <source>
        <dbReference type="Proteomes" id="UP000676336"/>
    </source>
</evidence>
<evidence type="ECO:0000313" key="1">
    <source>
        <dbReference type="EMBL" id="CAF4311244.1"/>
    </source>
</evidence>
<comment type="caution">
    <text evidence="1">The sequence shown here is derived from an EMBL/GenBank/DDBJ whole genome shotgun (WGS) entry which is preliminary data.</text>
</comment>
<gene>
    <name evidence="1" type="ORF">SMN809_LOCUS26553</name>
</gene>
<name>A0A8S2U2I1_9BILA</name>
<proteinExistence type="predicted"/>
<dbReference type="AlphaFoldDB" id="A0A8S2U2I1"/>